<dbReference type="OrthoDB" id="9781701at2"/>
<dbReference type="PANTHER" id="PTHR42966">
    <property type="entry name" value="N-ACETYLNEURAMINATE SYNTHASE"/>
    <property type="match status" value="1"/>
</dbReference>
<dbReference type="InterPro" id="IPR011051">
    <property type="entry name" value="RmlC_Cupin_sf"/>
</dbReference>
<dbReference type="AlphaFoldDB" id="A0A6B8KLQ4"/>
<dbReference type="Gene3D" id="3.20.20.70">
    <property type="entry name" value="Aldolase class I"/>
    <property type="match status" value="1"/>
</dbReference>
<organism evidence="3 4">
    <name type="scientific">Methylocystis heyeri</name>
    <dbReference type="NCBI Taxonomy" id="391905"/>
    <lineage>
        <taxon>Bacteria</taxon>
        <taxon>Pseudomonadati</taxon>
        <taxon>Pseudomonadota</taxon>
        <taxon>Alphaproteobacteria</taxon>
        <taxon>Hyphomicrobiales</taxon>
        <taxon>Methylocystaceae</taxon>
        <taxon>Methylocystis</taxon>
    </lineage>
</organism>
<proteinExistence type="predicted"/>
<dbReference type="RefSeq" id="WP_136494431.1">
    <property type="nucleotide sequence ID" value="NZ_CP046052.1"/>
</dbReference>
<reference evidence="3 4" key="1">
    <citation type="submission" date="2019-11" db="EMBL/GenBank/DDBJ databases">
        <title>The genome sequence of Methylocystis heyeri.</title>
        <authorList>
            <person name="Oshkin I.Y."/>
            <person name="Miroshnikov K."/>
            <person name="Dedysh S.N."/>
        </authorList>
    </citation>
    <scope>NUCLEOTIDE SEQUENCE [LARGE SCALE GENOMIC DNA]</scope>
    <source>
        <strain evidence="3 4">H2</strain>
    </source>
</reference>
<dbReference type="PANTHER" id="PTHR42966:SF1">
    <property type="entry name" value="SIALIC ACID SYNTHASE"/>
    <property type="match status" value="1"/>
</dbReference>
<dbReference type="SUPFAM" id="SSF51569">
    <property type="entry name" value="Aldolase"/>
    <property type="match status" value="1"/>
</dbReference>
<dbReference type="KEGG" id="mhey:H2LOC_020025"/>
<dbReference type="SUPFAM" id="SSF51182">
    <property type="entry name" value="RmlC-like cupins"/>
    <property type="match status" value="1"/>
</dbReference>
<dbReference type="EMBL" id="CP046052">
    <property type="protein sequence ID" value="QGM47778.1"/>
    <property type="molecule type" value="Genomic_DNA"/>
</dbReference>
<dbReference type="InterPro" id="IPR013132">
    <property type="entry name" value="PseI/NeuA/B-like_N"/>
</dbReference>
<dbReference type="InterPro" id="IPR014710">
    <property type="entry name" value="RmlC-like_jellyroll"/>
</dbReference>
<dbReference type="Proteomes" id="UP000309061">
    <property type="component" value="Chromosome"/>
</dbReference>
<feature type="domain" description="Cupin type-2" evidence="2">
    <location>
        <begin position="413"/>
        <end position="471"/>
    </location>
</feature>
<dbReference type="Gene3D" id="3.90.1210.10">
    <property type="entry name" value="Antifreeze-like/N-acetylneuraminic acid synthase C-terminal domain"/>
    <property type="match status" value="1"/>
</dbReference>
<evidence type="ECO:0000259" key="1">
    <source>
        <dbReference type="Pfam" id="PF03102"/>
    </source>
</evidence>
<dbReference type="GO" id="GO:0047444">
    <property type="term" value="F:N-acylneuraminate-9-phosphate synthase activity"/>
    <property type="evidence" value="ECO:0007669"/>
    <property type="project" value="TreeGrafter"/>
</dbReference>
<dbReference type="InterPro" id="IPR013785">
    <property type="entry name" value="Aldolase_TIM"/>
</dbReference>
<dbReference type="GO" id="GO:0016051">
    <property type="term" value="P:carbohydrate biosynthetic process"/>
    <property type="evidence" value="ECO:0007669"/>
    <property type="project" value="InterPro"/>
</dbReference>
<dbReference type="InterPro" id="IPR013096">
    <property type="entry name" value="Cupin_2"/>
</dbReference>
<dbReference type="CDD" id="cd11611">
    <property type="entry name" value="SAF"/>
    <property type="match status" value="1"/>
</dbReference>
<dbReference type="Gene3D" id="2.60.120.10">
    <property type="entry name" value="Jelly Rolls"/>
    <property type="match status" value="1"/>
</dbReference>
<dbReference type="Pfam" id="PF07883">
    <property type="entry name" value="Cupin_2"/>
    <property type="match status" value="1"/>
</dbReference>
<evidence type="ECO:0000313" key="3">
    <source>
        <dbReference type="EMBL" id="QGM47778.1"/>
    </source>
</evidence>
<accession>A0A6B8KLQ4</accession>
<name>A0A6B8KLQ4_9HYPH</name>
<dbReference type="Pfam" id="PF03102">
    <property type="entry name" value="NeuB"/>
    <property type="match status" value="1"/>
</dbReference>
<evidence type="ECO:0000313" key="4">
    <source>
        <dbReference type="Proteomes" id="UP000309061"/>
    </source>
</evidence>
<protein>
    <submittedName>
        <fullName evidence="3">Cupin domain-containing protein</fullName>
    </submittedName>
</protein>
<dbReference type="InterPro" id="IPR051690">
    <property type="entry name" value="PseI-like"/>
</dbReference>
<evidence type="ECO:0000259" key="2">
    <source>
        <dbReference type="Pfam" id="PF07883"/>
    </source>
</evidence>
<feature type="domain" description="PseI/NeuA/B-like" evidence="1">
    <location>
        <begin position="53"/>
        <end position="270"/>
    </location>
</feature>
<sequence length="509" mass="57020">MLDKSSLEPRKTLPEPLFIFELANNHMGDVEHGLRVISEFGALARGYDFSFAFKLQFRELDSFIHPDFQNRTDIKYIKRFSETRLDRDATRRLTAAIKSEGFLAMCTPFDEASVDRIVEDGFDILKIASCSFTDWPLLEKIASVDLPIIGSTAGIECADMDNVVAFMRHRDKDFALMACVARYPTPHEALQLNQIDVLKERYPNLRIGYSTHEDPGETVPVAMAIAKGAVLFEKHIGVPTDAYPLNAYSASPAQARAWLDAARRAYEICGVAGRRIEPSAAELAALRDLRRGAFARRPIGRGERIRTEDVFFAIPTQPGQITANDWSKYTLFTAAEDIPAGAPVNEAATNREHVRAKVFSIVSSVKKLLAESKGVVPGEAELEISHHFGLERFEEYGITMVTVVNRGYCKKLIVVLPGQRHPEQFHKLKEETFHVLHGELILHLDGKERICGPGSVVTIAPGVRHAFETRTGAVFEEISSTHFANDSFYTDEAINKNPDRKTLLRYWLA</sequence>
<gene>
    <name evidence="3" type="ORF">H2LOC_020025</name>
</gene>
<keyword evidence="4" id="KW-1185">Reference proteome</keyword>